<feature type="compositionally biased region" description="Basic and acidic residues" evidence="1">
    <location>
        <begin position="107"/>
        <end position="120"/>
    </location>
</feature>
<gene>
    <name evidence="2" type="ORF">CSSPJE1EN1_LOCUS19204</name>
</gene>
<name>A0ABP0X3Q4_9BRYO</name>
<protein>
    <submittedName>
        <fullName evidence="2">Uncharacterized protein</fullName>
    </submittedName>
</protein>
<dbReference type="PANTHER" id="PTHR46737">
    <property type="entry name" value="OS02G0827600 PROTEIN"/>
    <property type="match status" value="1"/>
</dbReference>
<sequence length="329" mass="37417">MQGAMVLKMERMWMCQTSEFTRCKTTAAAAAVVWEEQTERRMVKWERERKRSNSSSLETTLWKSLKKGHQLRISVAVEASSSGRSGFEDVVGSGSGIGARERRRHKMREERKRRQDEEAGKYPEWATILENACKDDAELRDIIGDALGDPEEMKRRVEERVRRKGRDILQPKTGSAIPMAVSFRDFDPTDSYIWLELYSAPSEKDIEIIGSVVRSWYVLGRLGGFNSMNMQLTQLPLNAKLSYSPEKAEEALPSVFHNIGDVEFQEHWARVWVDLGTSDPVALDVIINSFAAVSSDHVGIKRMVFGGNRLGDWDNDLTGEEDGYKSYKI</sequence>
<evidence type="ECO:0000256" key="1">
    <source>
        <dbReference type="SAM" id="MobiDB-lite"/>
    </source>
</evidence>
<proteinExistence type="predicted"/>
<dbReference type="Pfam" id="PF12049">
    <property type="entry name" value="DUF3531"/>
    <property type="match status" value="1"/>
</dbReference>
<evidence type="ECO:0000313" key="2">
    <source>
        <dbReference type="EMBL" id="CAK9273726.1"/>
    </source>
</evidence>
<dbReference type="EMBL" id="OZ020100">
    <property type="protein sequence ID" value="CAK9273726.1"/>
    <property type="molecule type" value="Genomic_DNA"/>
</dbReference>
<keyword evidence="3" id="KW-1185">Reference proteome</keyword>
<feature type="region of interest" description="Disordered" evidence="1">
    <location>
        <begin position="84"/>
        <end position="120"/>
    </location>
</feature>
<reference evidence="2" key="1">
    <citation type="submission" date="2024-02" db="EMBL/GenBank/DDBJ databases">
        <authorList>
            <consortium name="ELIXIR-Norway"/>
            <consortium name="Elixir Norway"/>
        </authorList>
    </citation>
    <scope>NUCLEOTIDE SEQUENCE</scope>
</reference>
<organism evidence="2 3">
    <name type="scientific">Sphagnum jensenii</name>
    <dbReference type="NCBI Taxonomy" id="128206"/>
    <lineage>
        <taxon>Eukaryota</taxon>
        <taxon>Viridiplantae</taxon>
        <taxon>Streptophyta</taxon>
        <taxon>Embryophyta</taxon>
        <taxon>Bryophyta</taxon>
        <taxon>Sphagnophytina</taxon>
        <taxon>Sphagnopsida</taxon>
        <taxon>Sphagnales</taxon>
        <taxon>Sphagnaceae</taxon>
        <taxon>Sphagnum</taxon>
    </lineage>
</organism>
<accession>A0ABP0X3Q4</accession>
<dbReference type="PANTHER" id="PTHR46737:SF2">
    <property type="entry name" value="OS02G0827600 PROTEIN"/>
    <property type="match status" value="1"/>
</dbReference>
<dbReference type="InterPro" id="IPR021920">
    <property type="entry name" value="DUF3531"/>
</dbReference>
<evidence type="ECO:0000313" key="3">
    <source>
        <dbReference type="Proteomes" id="UP001497444"/>
    </source>
</evidence>
<dbReference type="Proteomes" id="UP001497444">
    <property type="component" value="Chromosome 5"/>
</dbReference>